<proteinExistence type="predicted"/>
<accession>A0ABR5A418</accession>
<reference evidence="2 3" key="1">
    <citation type="submission" date="2014-12" db="EMBL/GenBank/DDBJ databases">
        <title>Draft genome sequence of Cohnella kolymensis strain B-2846.</title>
        <authorList>
            <person name="Karlyshev A.V."/>
            <person name="Kudryashova E.B."/>
        </authorList>
    </citation>
    <scope>NUCLEOTIDE SEQUENCE [LARGE SCALE GENOMIC DNA]</scope>
    <source>
        <strain evidence="2 3">VKM B-2846</strain>
    </source>
</reference>
<evidence type="ECO:0000256" key="1">
    <source>
        <dbReference type="SAM" id="SignalP"/>
    </source>
</evidence>
<comment type="caution">
    <text evidence="2">The sequence shown here is derived from an EMBL/GenBank/DDBJ whole genome shotgun (WGS) entry which is preliminary data.</text>
</comment>
<evidence type="ECO:0000313" key="2">
    <source>
        <dbReference type="EMBL" id="KIL35373.1"/>
    </source>
</evidence>
<gene>
    <name evidence="2" type="ORF">SD71_13710</name>
</gene>
<dbReference type="RefSeq" id="WP_041064162.1">
    <property type="nucleotide sequence ID" value="NZ_JXAL01000022.1"/>
</dbReference>
<feature type="signal peptide" evidence="1">
    <location>
        <begin position="1"/>
        <end position="26"/>
    </location>
</feature>
<dbReference type="Proteomes" id="UP000054526">
    <property type="component" value="Unassembled WGS sequence"/>
</dbReference>
<keyword evidence="3" id="KW-1185">Reference proteome</keyword>
<dbReference type="EMBL" id="JXAL01000022">
    <property type="protein sequence ID" value="KIL35373.1"/>
    <property type="molecule type" value="Genomic_DNA"/>
</dbReference>
<protein>
    <submittedName>
        <fullName evidence="2">Uncharacterized protein</fullName>
    </submittedName>
</protein>
<sequence>MGFKRKLTSIALSIGLLFGTISSVSAATTPFQDQDFWKEVQDLHGELMNDEPEKVRLARDTIKRLDDTHQWENIWGDALDNLKLETTLETRPNGEVISDQDLFFQLLSEVGGLVYSSDGSTLEAIRTDRTYNALLQEIANEAVQAKVGDLKVDDFVEFVFAVQAAVRNNVTDLNNVIQLENAARVVLADTSLKLVRVFNELYPDRTQKAELALAIYKFLNYETVDAQGNKKNTDIRWRKGLI</sequence>
<evidence type="ECO:0000313" key="3">
    <source>
        <dbReference type="Proteomes" id="UP000054526"/>
    </source>
</evidence>
<feature type="chain" id="PRO_5046661722" evidence="1">
    <location>
        <begin position="27"/>
        <end position="242"/>
    </location>
</feature>
<keyword evidence="1" id="KW-0732">Signal</keyword>
<name>A0ABR5A418_9BACL</name>
<organism evidence="2 3">
    <name type="scientific">Cohnella kolymensis</name>
    <dbReference type="NCBI Taxonomy" id="1590652"/>
    <lineage>
        <taxon>Bacteria</taxon>
        <taxon>Bacillati</taxon>
        <taxon>Bacillota</taxon>
        <taxon>Bacilli</taxon>
        <taxon>Bacillales</taxon>
        <taxon>Paenibacillaceae</taxon>
        <taxon>Cohnella</taxon>
    </lineage>
</organism>